<sequence length="91" mass="9953">MGTGYSCSDLAEYVKDEDTLSEMFWEGLQRSFAEHEAYARCPLSIAGQSHGGKYVPHIASKIDEKNRQNEGRHSTSRASPSATAGSNPSCR</sequence>
<reference evidence="2 3" key="1">
    <citation type="submission" date="2019-11" db="EMBL/GenBank/DDBJ databases">
        <authorList>
            <person name="Cao P."/>
        </authorList>
    </citation>
    <scope>NUCLEOTIDE SEQUENCE [LARGE SCALE GENOMIC DNA]</scope>
    <source>
        <strain evidence="2 3">NEAU-AAG5</strain>
    </source>
</reference>
<dbReference type="GO" id="GO:0004185">
    <property type="term" value="F:serine-type carboxypeptidase activity"/>
    <property type="evidence" value="ECO:0007669"/>
    <property type="project" value="InterPro"/>
</dbReference>
<dbReference type="GO" id="GO:0006508">
    <property type="term" value="P:proteolysis"/>
    <property type="evidence" value="ECO:0007669"/>
    <property type="project" value="InterPro"/>
</dbReference>
<feature type="compositionally biased region" description="Basic and acidic residues" evidence="1">
    <location>
        <begin position="60"/>
        <end position="73"/>
    </location>
</feature>
<evidence type="ECO:0000256" key="1">
    <source>
        <dbReference type="SAM" id="MobiDB-lite"/>
    </source>
</evidence>
<accession>A0A7K1KTX6</accession>
<dbReference type="AlphaFoldDB" id="A0A7K1KTX6"/>
<protein>
    <submittedName>
        <fullName evidence="2">Uncharacterized protein</fullName>
    </submittedName>
</protein>
<evidence type="ECO:0000313" key="3">
    <source>
        <dbReference type="Proteomes" id="UP000432015"/>
    </source>
</evidence>
<feature type="compositionally biased region" description="Polar residues" evidence="1">
    <location>
        <begin position="76"/>
        <end position="91"/>
    </location>
</feature>
<dbReference type="Pfam" id="PF00450">
    <property type="entry name" value="Peptidase_S10"/>
    <property type="match status" value="1"/>
</dbReference>
<dbReference type="InterPro" id="IPR001563">
    <property type="entry name" value="Peptidase_S10"/>
</dbReference>
<dbReference type="EMBL" id="WOFH01000001">
    <property type="protein sequence ID" value="MUN35457.1"/>
    <property type="molecule type" value="Genomic_DNA"/>
</dbReference>
<organism evidence="2 3">
    <name type="scientific">Actinomadura litoris</name>
    <dbReference type="NCBI Taxonomy" id="2678616"/>
    <lineage>
        <taxon>Bacteria</taxon>
        <taxon>Bacillati</taxon>
        <taxon>Actinomycetota</taxon>
        <taxon>Actinomycetes</taxon>
        <taxon>Streptosporangiales</taxon>
        <taxon>Thermomonosporaceae</taxon>
        <taxon>Actinomadura</taxon>
    </lineage>
</organism>
<proteinExistence type="predicted"/>
<dbReference type="SUPFAM" id="SSF53474">
    <property type="entry name" value="alpha/beta-Hydrolases"/>
    <property type="match status" value="1"/>
</dbReference>
<evidence type="ECO:0000313" key="2">
    <source>
        <dbReference type="EMBL" id="MUN35457.1"/>
    </source>
</evidence>
<dbReference type="Gene3D" id="3.40.50.1820">
    <property type="entry name" value="alpha/beta hydrolase"/>
    <property type="match status" value="1"/>
</dbReference>
<comment type="caution">
    <text evidence="2">The sequence shown here is derived from an EMBL/GenBank/DDBJ whole genome shotgun (WGS) entry which is preliminary data.</text>
</comment>
<feature type="region of interest" description="Disordered" evidence="1">
    <location>
        <begin position="58"/>
        <end position="91"/>
    </location>
</feature>
<dbReference type="InterPro" id="IPR029058">
    <property type="entry name" value="AB_hydrolase_fold"/>
</dbReference>
<name>A0A7K1KTX6_9ACTN</name>
<keyword evidence="3" id="KW-1185">Reference proteome</keyword>
<dbReference type="Proteomes" id="UP000432015">
    <property type="component" value="Unassembled WGS sequence"/>
</dbReference>
<gene>
    <name evidence="2" type="ORF">GNZ18_02415</name>
</gene>